<dbReference type="InterPro" id="IPR016181">
    <property type="entry name" value="Acyl_CoA_acyltransferase"/>
</dbReference>
<keyword evidence="2" id="KW-0012">Acyltransferase</keyword>
<dbReference type="SUPFAM" id="SSF55729">
    <property type="entry name" value="Acyl-CoA N-acyltransferases (Nat)"/>
    <property type="match status" value="1"/>
</dbReference>
<evidence type="ECO:0000259" key="1">
    <source>
        <dbReference type="Pfam" id="PF13302"/>
    </source>
</evidence>
<comment type="caution">
    <text evidence="2">The sequence shown here is derived from an EMBL/GenBank/DDBJ whole genome shotgun (WGS) entry which is preliminary data.</text>
</comment>
<evidence type="ECO:0000313" key="2">
    <source>
        <dbReference type="EMBL" id="MFD1676700.1"/>
    </source>
</evidence>
<dbReference type="Gene3D" id="3.40.630.30">
    <property type="match status" value="1"/>
</dbReference>
<reference evidence="3" key="1">
    <citation type="journal article" date="2019" name="Int. J. Syst. Evol. Microbiol.">
        <title>The Global Catalogue of Microorganisms (GCM) 10K type strain sequencing project: providing services to taxonomists for standard genome sequencing and annotation.</title>
        <authorList>
            <consortium name="The Broad Institute Genomics Platform"/>
            <consortium name="The Broad Institute Genome Sequencing Center for Infectious Disease"/>
            <person name="Wu L."/>
            <person name="Ma J."/>
        </authorList>
    </citation>
    <scope>NUCLEOTIDE SEQUENCE [LARGE SCALE GENOMIC DNA]</scope>
    <source>
        <strain evidence="3">CGMCC 1.12286</strain>
    </source>
</reference>
<dbReference type="Pfam" id="PF13302">
    <property type="entry name" value="Acetyltransf_3"/>
    <property type="match status" value="1"/>
</dbReference>
<accession>A0ABW4JMG3</accession>
<keyword evidence="3" id="KW-1185">Reference proteome</keyword>
<dbReference type="EC" id="2.3.-.-" evidence="2"/>
<dbReference type="RefSeq" id="WP_377944607.1">
    <property type="nucleotide sequence ID" value="NZ_JBHUCX010000074.1"/>
</dbReference>
<feature type="domain" description="N-acetyltransferase" evidence="1">
    <location>
        <begin position="5"/>
        <end position="139"/>
    </location>
</feature>
<dbReference type="EMBL" id="JBHUCX010000074">
    <property type="protein sequence ID" value="MFD1676700.1"/>
    <property type="molecule type" value="Genomic_DNA"/>
</dbReference>
<proteinExistence type="predicted"/>
<dbReference type="GO" id="GO:0016746">
    <property type="term" value="F:acyltransferase activity"/>
    <property type="evidence" value="ECO:0007669"/>
    <property type="project" value="UniProtKB-KW"/>
</dbReference>
<dbReference type="InterPro" id="IPR000182">
    <property type="entry name" value="GNAT_dom"/>
</dbReference>
<organism evidence="2 3">
    <name type="scientific">Alicyclobacillus fodiniaquatilis</name>
    <dbReference type="NCBI Taxonomy" id="1661150"/>
    <lineage>
        <taxon>Bacteria</taxon>
        <taxon>Bacillati</taxon>
        <taxon>Bacillota</taxon>
        <taxon>Bacilli</taxon>
        <taxon>Bacillales</taxon>
        <taxon>Alicyclobacillaceae</taxon>
        <taxon>Alicyclobacillus</taxon>
    </lineage>
</organism>
<dbReference type="Proteomes" id="UP001597079">
    <property type="component" value="Unassembled WGS sequence"/>
</dbReference>
<sequence>MEIQLETADKPALEHLFRNEHLDSAWPDNLRAFQQFSAWINQWEMIEWMETGYVYLIINEHKKICGFCTLVCVEAPFSPSGGACTEVGTYLTPQMRGVGYNLQIKSHLRAIAAEKFHSTAMLYIVDIHNLQAQRALEKLPWPTEKVSVDMLHHPWRAFLKRRIWETGKPALLYVQPIDELHAQFGDDFF</sequence>
<name>A0ABW4JMG3_9BACL</name>
<gene>
    <name evidence="2" type="ORF">ACFSB2_18665</name>
</gene>
<protein>
    <submittedName>
        <fullName evidence="2">GNAT family N-acetyltransferase</fullName>
        <ecNumber evidence="2">2.3.-.-</ecNumber>
    </submittedName>
</protein>
<evidence type="ECO:0000313" key="3">
    <source>
        <dbReference type="Proteomes" id="UP001597079"/>
    </source>
</evidence>
<keyword evidence="2" id="KW-0808">Transferase</keyword>